<name>A0A940WKX0_9ACTN</name>
<dbReference type="AlphaFoldDB" id="A0A940WKX0"/>
<comment type="similarity">
    <text evidence="1 4">Belongs to the glycosyl hydrolase 1 family.</text>
</comment>
<dbReference type="Pfam" id="PF00232">
    <property type="entry name" value="Glyco_hydro_1"/>
    <property type="match status" value="1"/>
</dbReference>
<proteinExistence type="inferred from homology"/>
<dbReference type="PANTHER" id="PTHR10353">
    <property type="entry name" value="GLYCOSYL HYDROLASE"/>
    <property type="match status" value="1"/>
</dbReference>
<evidence type="ECO:0000256" key="3">
    <source>
        <dbReference type="ARBA" id="ARBA00023295"/>
    </source>
</evidence>
<dbReference type="GO" id="GO:0005829">
    <property type="term" value="C:cytosol"/>
    <property type="evidence" value="ECO:0007669"/>
    <property type="project" value="TreeGrafter"/>
</dbReference>
<feature type="region of interest" description="Disordered" evidence="5">
    <location>
        <begin position="1"/>
        <end position="77"/>
    </location>
</feature>
<protein>
    <submittedName>
        <fullName evidence="6">Family 1 glycosylhydrolase</fullName>
    </submittedName>
</protein>
<evidence type="ECO:0000256" key="1">
    <source>
        <dbReference type="ARBA" id="ARBA00010838"/>
    </source>
</evidence>
<organism evidence="6 7">
    <name type="scientific">Microbispora oryzae</name>
    <dbReference type="NCBI Taxonomy" id="2806554"/>
    <lineage>
        <taxon>Bacteria</taxon>
        <taxon>Bacillati</taxon>
        <taxon>Actinomycetota</taxon>
        <taxon>Actinomycetes</taxon>
        <taxon>Streptosporangiales</taxon>
        <taxon>Streptosporangiaceae</taxon>
        <taxon>Microbispora</taxon>
    </lineage>
</organism>
<feature type="non-terminal residue" evidence="6">
    <location>
        <position position="118"/>
    </location>
</feature>
<evidence type="ECO:0000313" key="7">
    <source>
        <dbReference type="Proteomes" id="UP000674234"/>
    </source>
</evidence>
<reference evidence="6" key="1">
    <citation type="submission" date="2021-02" db="EMBL/GenBank/DDBJ databases">
        <title>Draft genome sequence of Microbispora sp. RL4-1S isolated from rice leaves in Thailand.</title>
        <authorList>
            <person name="Muangham S."/>
            <person name="Duangmal K."/>
        </authorList>
    </citation>
    <scope>NUCLEOTIDE SEQUENCE</scope>
    <source>
        <strain evidence="6">RL4-1S</strain>
    </source>
</reference>
<dbReference type="PANTHER" id="PTHR10353:SF36">
    <property type="entry name" value="LP05116P"/>
    <property type="match status" value="1"/>
</dbReference>
<sequence>MPEENTSACRANAPARELRVPSGPGHGQCHGHASPGRGRLPGGSSRVGAPRPSRSRGSSSAGSSIDRRVPGAVAGSESGEFACDHYYRWREDVDLMKELGAGAYRFSVAWPRVFPDGT</sequence>
<keyword evidence="2" id="KW-0378">Hydrolase</keyword>
<dbReference type="Proteomes" id="UP000674234">
    <property type="component" value="Unassembled WGS sequence"/>
</dbReference>
<dbReference type="Gene3D" id="3.20.20.80">
    <property type="entry name" value="Glycosidases"/>
    <property type="match status" value="1"/>
</dbReference>
<evidence type="ECO:0000313" key="6">
    <source>
        <dbReference type="EMBL" id="MBP2706853.1"/>
    </source>
</evidence>
<gene>
    <name evidence="6" type="ORF">JOL79_23890</name>
</gene>
<comment type="caution">
    <text evidence="6">The sequence shown here is derived from an EMBL/GenBank/DDBJ whole genome shotgun (WGS) entry which is preliminary data.</text>
</comment>
<keyword evidence="7" id="KW-1185">Reference proteome</keyword>
<dbReference type="GO" id="GO:0008422">
    <property type="term" value="F:beta-glucosidase activity"/>
    <property type="evidence" value="ECO:0007669"/>
    <property type="project" value="TreeGrafter"/>
</dbReference>
<dbReference type="InterPro" id="IPR017853">
    <property type="entry name" value="GH"/>
</dbReference>
<evidence type="ECO:0000256" key="5">
    <source>
        <dbReference type="SAM" id="MobiDB-lite"/>
    </source>
</evidence>
<evidence type="ECO:0000256" key="4">
    <source>
        <dbReference type="RuleBase" id="RU003690"/>
    </source>
</evidence>
<dbReference type="InterPro" id="IPR001360">
    <property type="entry name" value="Glyco_hydro_1"/>
</dbReference>
<dbReference type="EMBL" id="JAFCNB010000015">
    <property type="protein sequence ID" value="MBP2706853.1"/>
    <property type="molecule type" value="Genomic_DNA"/>
</dbReference>
<accession>A0A940WKX0</accession>
<dbReference type="GO" id="GO:0016052">
    <property type="term" value="P:carbohydrate catabolic process"/>
    <property type="evidence" value="ECO:0007669"/>
    <property type="project" value="TreeGrafter"/>
</dbReference>
<evidence type="ECO:0000256" key="2">
    <source>
        <dbReference type="ARBA" id="ARBA00022801"/>
    </source>
</evidence>
<keyword evidence="3" id="KW-0326">Glycosidase</keyword>
<dbReference type="SUPFAM" id="SSF51445">
    <property type="entry name" value="(Trans)glycosidases"/>
    <property type="match status" value="1"/>
</dbReference>
<feature type="compositionally biased region" description="Low complexity" evidence="5">
    <location>
        <begin position="34"/>
        <end position="64"/>
    </location>
</feature>